<accession>A0A0G1MVL9</accession>
<dbReference type="PANTHER" id="PTHR10277">
    <property type="entry name" value="HOMOCITRATE SYNTHASE-RELATED"/>
    <property type="match status" value="1"/>
</dbReference>
<dbReference type="Gene3D" id="3.20.20.70">
    <property type="entry name" value="Aldolase class I"/>
    <property type="match status" value="1"/>
</dbReference>
<organism evidence="3 4">
    <name type="scientific">Candidatus Woesebacteria bacterium GW2011_GWA1_45_8</name>
    <dbReference type="NCBI Taxonomy" id="1618559"/>
    <lineage>
        <taxon>Bacteria</taxon>
        <taxon>Candidatus Woeseibacteriota</taxon>
    </lineage>
</organism>
<evidence type="ECO:0000313" key="4">
    <source>
        <dbReference type="Proteomes" id="UP000034653"/>
    </source>
</evidence>
<feature type="domain" description="Pyruvate carboxyltransferase" evidence="2">
    <location>
        <begin position="83"/>
        <end position="330"/>
    </location>
</feature>
<dbReference type="PANTHER" id="PTHR10277:SF9">
    <property type="entry name" value="2-ISOPROPYLMALATE SYNTHASE 1, CHLOROPLASTIC-RELATED"/>
    <property type="match status" value="1"/>
</dbReference>
<dbReference type="Proteomes" id="UP000034653">
    <property type="component" value="Unassembled WGS sequence"/>
</dbReference>
<name>A0A0G1MVL9_9BACT</name>
<reference evidence="3 4" key="1">
    <citation type="journal article" date="2015" name="Nature">
        <title>rRNA introns, odd ribosomes, and small enigmatic genomes across a large radiation of phyla.</title>
        <authorList>
            <person name="Brown C.T."/>
            <person name="Hug L.A."/>
            <person name="Thomas B.C."/>
            <person name="Sharon I."/>
            <person name="Castelle C.J."/>
            <person name="Singh A."/>
            <person name="Wilkins M.J."/>
            <person name="Williams K.H."/>
            <person name="Banfield J.F."/>
        </authorList>
    </citation>
    <scope>NUCLEOTIDE SEQUENCE [LARGE SCALE GENOMIC DNA]</scope>
</reference>
<proteinExistence type="predicted"/>
<dbReference type="SUPFAM" id="SSF51569">
    <property type="entry name" value="Aldolase"/>
    <property type="match status" value="1"/>
</dbReference>
<dbReference type="GO" id="GO:0009098">
    <property type="term" value="P:L-leucine biosynthetic process"/>
    <property type="evidence" value="ECO:0007669"/>
    <property type="project" value="TreeGrafter"/>
</dbReference>
<evidence type="ECO:0000259" key="2">
    <source>
        <dbReference type="Pfam" id="PF00682"/>
    </source>
</evidence>
<dbReference type="InterPro" id="IPR050073">
    <property type="entry name" value="2-IPM_HCS-like"/>
</dbReference>
<dbReference type="GO" id="GO:0003852">
    <property type="term" value="F:2-isopropylmalate synthase activity"/>
    <property type="evidence" value="ECO:0007669"/>
    <property type="project" value="TreeGrafter"/>
</dbReference>
<comment type="caution">
    <text evidence="3">The sequence shown here is derived from an EMBL/GenBank/DDBJ whole genome shotgun (WGS) entry which is preliminary data.</text>
</comment>
<keyword evidence="1" id="KW-0464">Manganese</keyword>
<dbReference type="InterPro" id="IPR013785">
    <property type="entry name" value="Aldolase_TIM"/>
</dbReference>
<dbReference type="InterPro" id="IPR000891">
    <property type="entry name" value="PYR_CT"/>
</dbReference>
<sequence length="333" mass="36852">MGVAKELPEFQSNLYNPKELAAQLLQENNSDDLLRLESLLEKGAISEQDVIDLLIYDWSQHVDESGEYQLPKSSRNLYLQYEGLRDGDQIGAPKIARLSSRLDIAKQIFSKLPSYGVRVADLGMPISGDAEIQKILTMVQFIYDENLPIFPAVAGRTHPDDVASIIEVGKFVRKHFNQRILVYSFVGSSRIRMLAQGQNKWNIDSIKSWLSQTIDSLKKESSIGKVIVPFEDTFGSYPKDLNILFRTALDAGADGICICDTCSRGVTPEASRNLIKYIRSKIAPDYPNTIWEIHTHNMLGGATANALAAYQEGLITGVHVTLGGVGDLGGIHL</sequence>
<dbReference type="AlphaFoldDB" id="A0A0G1MVL9"/>
<dbReference type="Pfam" id="PF00682">
    <property type="entry name" value="HMGL-like"/>
    <property type="match status" value="1"/>
</dbReference>
<gene>
    <name evidence="3" type="ORF">UX19_C0002G0063</name>
</gene>
<evidence type="ECO:0000313" key="3">
    <source>
        <dbReference type="EMBL" id="KKU12356.1"/>
    </source>
</evidence>
<protein>
    <submittedName>
        <fullName evidence="3">2-isopropylmalate synthase</fullName>
    </submittedName>
</protein>
<dbReference type="EMBL" id="LCLG01000002">
    <property type="protein sequence ID" value="KKU12356.1"/>
    <property type="molecule type" value="Genomic_DNA"/>
</dbReference>
<evidence type="ECO:0000256" key="1">
    <source>
        <dbReference type="ARBA" id="ARBA00023211"/>
    </source>
</evidence>